<organism evidence="3 4">
    <name type="scientific">Halosimplex aquaticum</name>
    <dbReference type="NCBI Taxonomy" id="3026162"/>
    <lineage>
        <taxon>Archaea</taxon>
        <taxon>Methanobacteriati</taxon>
        <taxon>Methanobacteriota</taxon>
        <taxon>Stenosarchaea group</taxon>
        <taxon>Halobacteria</taxon>
        <taxon>Halobacteriales</taxon>
        <taxon>Haloarculaceae</taxon>
        <taxon>Halosimplex</taxon>
    </lineage>
</organism>
<dbReference type="Gene3D" id="2.60.120.10">
    <property type="entry name" value="Jelly Rolls"/>
    <property type="match status" value="1"/>
</dbReference>
<dbReference type="PANTHER" id="PTHR36440:SF1">
    <property type="entry name" value="PUTATIVE (AFU_ORTHOLOGUE AFUA_8G07350)-RELATED"/>
    <property type="match status" value="1"/>
</dbReference>
<dbReference type="InterPro" id="IPR011051">
    <property type="entry name" value="RmlC_Cupin_sf"/>
</dbReference>
<dbReference type="Pfam" id="PF07883">
    <property type="entry name" value="Cupin_2"/>
    <property type="match status" value="1"/>
</dbReference>
<keyword evidence="4" id="KW-1185">Reference proteome</keyword>
<dbReference type="Proteomes" id="UP001596432">
    <property type="component" value="Unassembled WGS sequence"/>
</dbReference>
<dbReference type="InterPro" id="IPR053146">
    <property type="entry name" value="QDO-like"/>
</dbReference>
<dbReference type="InterPro" id="IPR014710">
    <property type="entry name" value="RmlC-like_jellyroll"/>
</dbReference>
<feature type="compositionally biased region" description="Basic and acidic residues" evidence="1">
    <location>
        <begin position="88"/>
        <end position="105"/>
    </location>
</feature>
<dbReference type="PANTHER" id="PTHR36440">
    <property type="entry name" value="PUTATIVE (AFU_ORTHOLOGUE AFUA_8G07350)-RELATED"/>
    <property type="match status" value="1"/>
</dbReference>
<dbReference type="AlphaFoldDB" id="A0ABD5Y5L2"/>
<proteinExistence type="predicted"/>
<accession>A0ABD5Y5L2</accession>
<reference evidence="3 4" key="1">
    <citation type="journal article" date="2019" name="Int. J. Syst. Evol. Microbiol.">
        <title>The Global Catalogue of Microorganisms (GCM) 10K type strain sequencing project: providing services to taxonomists for standard genome sequencing and annotation.</title>
        <authorList>
            <consortium name="The Broad Institute Genomics Platform"/>
            <consortium name="The Broad Institute Genome Sequencing Center for Infectious Disease"/>
            <person name="Wu L."/>
            <person name="Ma J."/>
        </authorList>
    </citation>
    <scope>NUCLEOTIDE SEQUENCE [LARGE SCALE GENOMIC DNA]</scope>
    <source>
        <strain evidence="3 4">XZYJT29</strain>
    </source>
</reference>
<feature type="region of interest" description="Disordered" evidence="1">
    <location>
        <begin position="84"/>
        <end position="109"/>
    </location>
</feature>
<evidence type="ECO:0000313" key="3">
    <source>
        <dbReference type="EMBL" id="MFC7141035.1"/>
    </source>
</evidence>
<comment type="caution">
    <text evidence="3">The sequence shown here is derived from an EMBL/GenBank/DDBJ whole genome shotgun (WGS) entry which is preliminary data.</text>
</comment>
<name>A0ABD5Y5L2_9EURY</name>
<dbReference type="GeneID" id="78821343"/>
<dbReference type="RefSeq" id="WP_274322128.1">
    <property type="nucleotide sequence ID" value="NZ_CP118158.1"/>
</dbReference>
<evidence type="ECO:0000313" key="4">
    <source>
        <dbReference type="Proteomes" id="UP001596432"/>
    </source>
</evidence>
<sequence>MAERPDTADPQVPLIRRADDVEYETVDAAEGLQKGVLVGEEHGAPNLAIRRFTLAPGAEVPKHTNEIEHEQYVLAGEYTVGIDSEASETPRKDGEAVDGEEHTVRGGDSLHIPAGAVHWYRNEADIEGAFLCAVPTGDDAIDLVEE</sequence>
<protein>
    <submittedName>
        <fullName evidence="3">Cupin domain-containing protein</fullName>
    </submittedName>
</protein>
<gene>
    <name evidence="3" type="ORF">ACFQMA_14520</name>
</gene>
<dbReference type="InterPro" id="IPR013096">
    <property type="entry name" value="Cupin_2"/>
</dbReference>
<dbReference type="EMBL" id="JBHTAS010000001">
    <property type="protein sequence ID" value="MFC7141035.1"/>
    <property type="molecule type" value="Genomic_DNA"/>
</dbReference>
<feature type="domain" description="Cupin type-2" evidence="2">
    <location>
        <begin position="51"/>
        <end position="132"/>
    </location>
</feature>
<dbReference type="SUPFAM" id="SSF51182">
    <property type="entry name" value="RmlC-like cupins"/>
    <property type="match status" value="1"/>
</dbReference>
<evidence type="ECO:0000259" key="2">
    <source>
        <dbReference type="Pfam" id="PF07883"/>
    </source>
</evidence>
<evidence type="ECO:0000256" key="1">
    <source>
        <dbReference type="SAM" id="MobiDB-lite"/>
    </source>
</evidence>